<dbReference type="Proteomes" id="UP000002039">
    <property type="component" value="Unassembled WGS sequence"/>
</dbReference>
<dbReference type="RefSeq" id="XP_045271802.1">
    <property type="nucleotide sequence ID" value="XM_045415978.1"/>
</dbReference>
<gene>
    <name evidence="3" type="ORF">BDCG_00467</name>
</gene>
<organism evidence="3 4">
    <name type="scientific">Ajellomyces dermatitidis (strain ER-3 / ATCC MYA-2586)</name>
    <name type="common">Blastomyces dermatitidis</name>
    <dbReference type="NCBI Taxonomy" id="559297"/>
    <lineage>
        <taxon>Eukaryota</taxon>
        <taxon>Fungi</taxon>
        <taxon>Dikarya</taxon>
        <taxon>Ascomycota</taxon>
        <taxon>Pezizomycotina</taxon>
        <taxon>Eurotiomycetes</taxon>
        <taxon>Eurotiomycetidae</taxon>
        <taxon>Onygenales</taxon>
        <taxon>Ajellomycetaceae</taxon>
        <taxon>Blastomyces</taxon>
    </lineage>
</organism>
<name>A0ABP2EKG8_AJEDR</name>
<dbReference type="InterPro" id="IPR006771">
    <property type="entry name" value="CetA-like"/>
</dbReference>
<dbReference type="EMBL" id="EQ999973">
    <property type="protein sequence ID" value="EEQ83662.1"/>
    <property type="molecule type" value="Genomic_DNA"/>
</dbReference>
<dbReference type="Pfam" id="PF04681">
    <property type="entry name" value="Bys1"/>
    <property type="match status" value="1"/>
</dbReference>
<evidence type="ECO:0000256" key="2">
    <source>
        <dbReference type="SAM" id="SignalP"/>
    </source>
</evidence>
<reference evidence="4" key="1">
    <citation type="journal article" date="2015" name="PLoS Genet.">
        <title>The dynamic genome and transcriptome of the human fungal pathogen Blastomyces and close relative Emmonsia.</title>
        <authorList>
            <person name="Munoz J.F."/>
            <person name="Gauthier G.M."/>
            <person name="Desjardins C.A."/>
            <person name="Gallo J.E."/>
            <person name="Holder J."/>
            <person name="Sullivan T.D."/>
            <person name="Marty A.J."/>
            <person name="Carmen J.C."/>
            <person name="Chen Z."/>
            <person name="Ding L."/>
            <person name="Gujja S."/>
            <person name="Magrini V."/>
            <person name="Misas E."/>
            <person name="Mitreva M."/>
            <person name="Priest M."/>
            <person name="Saif S."/>
            <person name="Whiston E.A."/>
            <person name="Young S."/>
            <person name="Zeng Q."/>
            <person name="Goldman W.E."/>
            <person name="Mardis E.R."/>
            <person name="Taylor J.W."/>
            <person name="McEwen J.G."/>
            <person name="Clay O.K."/>
            <person name="Klein B.S."/>
            <person name="Cuomo C.A."/>
        </authorList>
    </citation>
    <scope>NUCLEOTIDE SEQUENCE [LARGE SCALE GENOMIC DNA]</scope>
    <source>
        <strain evidence="4">ER-3 / ATCC MYA-2586</strain>
    </source>
</reference>
<feature type="compositionally biased region" description="Low complexity" evidence="1">
    <location>
        <begin position="146"/>
        <end position="158"/>
    </location>
</feature>
<sequence length="175" mass="18433">MHLSSVFIGALTALISVVHAESVIAKRADLGSAFVFVYCNFSVALDIQAGETSTRKILDGRSYDYHNEKYRGGSGDGVSLTLHHTDGPDSSNSETTFRYKLADDNSTVEYSLGNSGGNPFAGHKITLKSSGDGCPSIEWPEGIPTGVSSGSCGSSDNSILTLCPPGTSLDDFEDE</sequence>
<proteinExistence type="predicted"/>
<dbReference type="GeneID" id="69023224"/>
<protein>
    <recommendedName>
        <fullName evidence="5">Blastomyces yeast phase-specific protein 1</fullName>
    </recommendedName>
</protein>
<evidence type="ECO:0008006" key="5">
    <source>
        <dbReference type="Google" id="ProtNLM"/>
    </source>
</evidence>
<feature type="region of interest" description="Disordered" evidence="1">
    <location>
        <begin position="140"/>
        <end position="175"/>
    </location>
</feature>
<feature type="signal peptide" evidence="2">
    <location>
        <begin position="1"/>
        <end position="20"/>
    </location>
</feature>
<evidence type="ECO:0000313" key="3">
    <source>
        <dbReference type="EMBL" id="EEQ83662.1"/>
    </source>
</evidence>
<evidence type="ECO:0000256" key="1">
    <source>
        <dbReference type="SAM" id="MobiDB-lite"/>
    </source>
</evidence>
<feature type="chain" id="PRO_5047399054" description="Blastomyces yeast phase-specific protein 1" evidence="2">
    <location>
        <begin position="21"/>
        <end position="175"/>
    </location>
</feature>
<keyword evidence="2" id="KW-0732">Signal</keyword>
<accession>A0ABP2EKG8</accession>
<keyword evidence="4" id="KW-1185">Reference proteome</keyword>
<evidence type="ECO:0000313" key="4">
    <source>
        <dbReference type="Proteomes" id="UP000002039"/>
    </source>
</evidence>